<dbReference type="GO" id="GO:0003700">
    <property type="term" value="F:DNA-binding transcription factor activity"/>
    <property type="evidence" value="ECO:0007669"/>
    <property type="project" value="InterPro"/>
</dbReference>
<comment type="similarity">
    <text evidence="1">Belongs to the LysR transcriptional regulatory family.</text>
</comment>
<accession>A0A430A2F2</accession>
<dbReference type="PROSITE" id="PS50931">
    <property type="entry name" value="HTH_LYSR"/>
    <property type="match status" value="1"/>
</dbReference>
<keyword evidence="7" id="KW-1185">Reference proteome</keyword>
<comment type="caution">
    <text evidence="6">The sequence shown here is derived from an EMBL/GenBank/DDBJ whole genome shotgun (WGS) entry which is preliminary data.</text>
</comment>
<keyword evidence="4" id="KW-0804">Transcription</keyword>
<evidence type="ECO:0000313" key="7">
    <source>
        <dbReference type="Proteomes" id="UP000287857"/>
    </source>
</evidence>
<dbReference type="SUPFAM" id="SSF46785">
    <property type="entry name" value="Winged helix' DNA-binding domain"/>
    <property type="match status" value="1"/>
</dbReference>
<keyword evidence="3" id="KW-0238">DNA-binding</keyword>
<evidence type="ECO:0000256" key="4">
    <source>
        <dbReference type="ARBA" id="ARBA00023163"/>
    </source>
</evidence>
<reference evidence="6 7" key="1">
    <citation type="submission" date="2017-05" db="EMBL/GenBank/DDBJ databases">
        <title>Vagococcus spp. assemblies.</title>
        <authorList>
            <person name="Gulvik C.A."/>
        </authorList>
    </citation>
    <scope>NUCLEOTIDE SEQUENCE [LARGE SCALE GENOMIC DNA]</scope>
    <source>
        <strain evidence="6 7">SS1995</strain>
    </source>
</reference>
<keyword evidence="2" id="KW-0805">Transcription regulation</keyword>
<dbReference type="InterPro" id="IPR036390">
    <property type="entry name" value="WH_DNA-bd_sf"/>
</dbReference>
<dbReference type="InterPro" id="IPR000847">
    <property type="entry name" value="LysR_HTH_N"/>
</dbReference>
<evidence type="ECO:0000256" key="2">
    <source>
        <dbReference type="ARBA" id="ARBA00023015"/>
    </source>
</evidence>
<dbReference type="PRINTS" id="PR00039">
    <property type="entry name" value="HTHLYSR"/>
</dbReference>
<evidence type="ECO:0000259" key="5">
    <source>
        <dbReference type="PROSITE" id="PS50931"/>
    </source>
</evidence>
<dbReference type="EMBL" id="NGJS01000001">
    <property type="protein sequence ID" value="RSU00592.1"/>
    <property type="molecule type" value="Genomic_DNA"/>
</dbReference>
<sequence>MDLRRLNYFLAIIKEGSISGAAKLLNITQPTLSRQLKELEEELDTVLFENF</sequence>
<proteinExistence type="inferred from homology"/>
<dbReference type="InterPro" id="IPR036388">
    <property type="entry name" value="WH-like_DNA-bd_sf"/>
</dbReference>
<dbReference type="Gene3D" id="1.10.10.10">
    <property type="entry name" value="Winged helix-like DNA-binding domain superfamily/Winged helix DNA-binding domain"/>
    <property type="match status" value="1"/>
</dbReference>
<dbReference type="PANTHER" id="PTHR30346">
    <property type="entry name" value="TRANSCRIPTIONAL DUAL REGULATOR HCAR-RELATED"/>
    <property type="match status" value="1"/>
</dbReference>
<dbReference type="GO" id="GO:0003677">
    <property type="term" value="F:DNA binding"/>
    <property type="evidence" value="ECO:0007669"/>
    <property type="project" value="UniProtKB-KW"/>
</dbReference>
<evidence type="ECO:0000256" key="1">
    <source>
        <dbReference type="ARBA" id="ARBA00009437"/>
    </source>
</evidence>
<evidence type="ECO:0000313" key="6">
    <source>
        <dbReference type="EMBL" id="RSU00592.1"/>
    </source>
</evidence>
<organism evidence="6 7">
    <name type="scientific">Vagococcus vulneris</name>
    <dbReference type="NCBI Taxonomy" id="1977869"/>
    <lineage>
        <taxon>Bacteria</taxon>
        <taxon>Bacillati</taxon>
        <taxon>Bacillota</taxon>
        <taxon>Bacilli</taxon>
        <taxon>Lactobacillales</taxon>
        <taxon>Enterococcaceae</taxon>
        <taxon>Vagococcus</taxon>
    </lineage>
</organism>
<gene>
    <name evidence="6" type="ORF">CBF37_00850</name>
</gene>
<dbReference type="PANTHER" id="PTHR30346:SF28">
    <property type="entry name" value="HTH-TYPE TRANSCRIPTIONAL REGULATOR CYNR"/>
    <property type="match status" value="1"/>
</dbReference>
<evidence type="ECO:0000256" key="3">
    <source>
        <dbReference type="ARBA" id="ARBA00023125"/>
    </source>
</evidence>
<dbReference type="OrthoDB" id="9803735at2"/>
<feature type="domain" description="HTH lysR-type" evidence="5">
    <location>
        <begin position="1"/>
        <end position="51"/>
    </location>
</feature>
<dbReference type="Pfam" id="PF00126">
    <property type="entry name" value="HTH_1"/>
    <property type="match status" value="1"/>
</dbReference>
<name>A0A430A2F2_9ENTE</name>
<dbReference type="GO" id="GO:0032993">
    <property type="term" value="C:protein-DNA complex"/>
    <property type="evidence" value="ECO:0007669"/>
    <property type="project" value="TreeGrafter"/>
</dbReference>
<protein>
    <recommendedName>
        <fullName evidence="5">HTH lysR-type domain-containing protein</fullName>
    </recommendedName>
</protein>
<dbReference type="AlphaFoldDB" id="A0A430A2F2"/>
<dbReference type="Proteomes" id="UP000287857">
    <property type="component" value="Unassembled WGS sequence"/>
</dbReference>